<feature type="non-terminal residue" evidence="2">
    <location>
        <position position="76"/>
    </location>
</feature>
<feature type="compositionally biased region" description="Acidic residues" evidence="1">
    <location>
        <begin position="8"/>
        <end position="18"/>
    </location>
</feature>
<reference evidence="2 3" key="1">
    <citation type="submission" date="2024-05" db="EMBL/GenBank/DDBJ databases">
        <title>A high-quality chromosomal-level genome assembly of Topmouth culter (Culter alburnus).</title>
        <authorList>
            <person name="Zhao H."/>
        </authorList>
    </citation>
    <scope>NUCLEOTIDE SEQUENCE [LARGE SCALE GENOMIC DNA]</scope>
    <source>
        <strain evidence="2">CATC2023</strain>
        <tissue evidence="2">Muscle</tissue>
    </source>
</reference>
<name>A0AAW2AUH1_CULAL</name>
<comment type="caution">
    <text evidence="2">The sequence shown here is derived from an EMBL/GenBank/DDBJ whole genome shotgun (WGS) entry which is preliminary data.</text>
</comment>
<evidence type="ECO:0000313" key="3">
    <source>
        <dbReference type="Proteomes" id="UP001479290"/>
    </source>
</evidence>
<evidence type="ECO:0000313" key="2">
    <source>
        <dbReference type="EMBL" id="KAK9977142.1"/>
    </source>
</evidence>
<proteinExistence type="predicted"/>
<dbReference type="AlphaFoldDB" id="A0AAW2AUH1"/>
<sequence length="76" mass="8363">MNCKLIESEEETSDDEDLPSGNKDVPSGDDKCQELTSGRDTVMEEEKVSTTSRTLVRKGAQRNSKSSQQDPTPQTS</sequence>
<evidence type="ECO:0000256" key="1">
    <source>
        <dbReference type="SAM" id="MobiDB-lite"/>
    </source>
</evidence>
<dbReference type="EMBL" id="JAWDJR010000003">
    <property type="protein sequence ID" value="KAK9977142.1"/>
    <property type="molecule type" value="Genomic_DNA"/>
</dbReference>
<feature type="compositionally biased region" description="Polar residues" evidence="1">
    <location>
        <begin position="61"/>
        <end position="76"/>
    </location>
</feature>
<gene>
    <name evidence="2" type="ORF">ABG768_018963</name>
</gene>
<keyword evidence="3" id="KW-1185">Reference proteome</keyword>
<organism evidence="2 3">
    <name type="scientific">Culter alburnus</name>
    <name type="common">Topmouth culter</name>
    <dbReference type="NCBI Taxonomy" id="194366"/>
    <lineage>
        <taxon>Eukaryota</taxon>
        <taxon>Metazoa</taxon>
        <taxon>Chordata</taxon>
        <taxon>Craniata</taxon>
        <taxon>Vertebrata</taxon>
        <taxon>Euteleostomi</taxon>
        <taxon>Actinopterygii</taxon>
        <taxon>Neopterygii</taxon>
        <taxon>Teleostei</taxon>
        <taxon>Ostariophysi</taxon>
        <taxon>Cypriniformes</taxon>
        <taxon>Xenocyprididae</taxon>
        <taxon>Xenocypridinae</taxon>
        <taxon>Culter</taxon>
    </lineage>
</organism>
<accession>A0AAW2AUH1</accession>
<feature type="region of interest" description="Disordered" evidence="1">
    <location>
        <begin position="1"/>
        <end position="76"/>
    </location>
</feature>
<dbReference type="Proteomes" id="UP001479290">
    <property type="component" value="Unassembled WGS sequence"/>
</dbReference>
<protein>
    <submittedName>
        <fullName evidence="2">Uncharacterized protein</fullName>
    </submittedName>
</protein>